<dbReference type="PANTHER" id="PTHR36926">
    <property type="entry name" value="COLICIN V PRODUCTION PROTEIN"/>
    <property type="match status" value="1"/>
</dbReference>
<comment type="caution">
    <text evidence="6">The sequence shown here is derived from an EMBL/GenBank/DDBJ whole genome shotgun (WGS) entry which is preliminary data.</text>
</comment>
<feature type="transmembrane region" description="Helical" evidence="5">
    <location>
        <begin position="12"/>
        <end position="33"/>
    </location>
</feature>
<keyword evidence="7" id="KW-1185">Reference proteome</keyword>
<evidence type="ECO:0000256" key="3">
    <source>
        <dbReference type="ARBA" id="ARBA00022989"/>
    </source>
</evidence>
<dbReference type="Pfam" id="PF02674">
    <property type="entry name" value="Colicin_V"/>
    <property type="match status" value="1"/>
</dbReference>
<comment type="subcellular location">
    <subcellularLocation>
        <location evidence="1">Membrane</location>
        <topology evidence="1">Multi-pass membrane protein</topology>
    </subcellularLocation>
</comment>
<gene>
    <name evidence="6" type="ORF">ACFQS8_00990</name>
</gene>
<organism evidence="6 7">
    <name type="scientific">Hirschia litorea</name>
    <dbReference type="NCBI Taxonomy" id="1199156"/>
    <lineage>
        <taxon>Bacteria</taxon>
        <taxon>Pseudomonadati</taxon>
        <taxon>Pseudomonadota</taxon>
        <taxon>Alphaproteobacteria</taxon>
        <taxon>Hyphomonadales</taxon>
        <taxon>Hyphomonadaceae</taxon>
        <taxon>Hirschia</taxon>
    </lineage>
</organism>
<accession>A0ABW2IGL5</accession>
<evidence type="ECO:0000313" key="7">
    <source>
        <dbReference type="Proteomes" id="UP001596492"/>
    </source>
</evidence>
<dbReference type="EMBL" id="JBHTBR010000002">
    <property type="protein sequence ID" value="MFC7290178.1"/>
    <property type="molecule type" value="Genomic_DNA"/>
</dbReference>
<dbReference type="InterPro" id="IPR003825">
    <property type="entry name" value="Colicin-V_CvpA"/>
</dbReference>
<feature type="transmembrane region" description="Helical" evidence="5">
    <location>
        <begin position="39"/>
        <end position="56"/>
    </location>
</feature>
<dbReference type="InterPro" id="IPR052719">
    <property type="entry name" value="CvpA-like"/>
</dbReference>
<keyword evidence="4 5" id="KW-0472">Membrane</keyword>
<evidence type="ECO:0000313" key="6">
    <source>
        <dbReference type="EMBL" id="MFC7290178.1"/>
    </source>
</evidence>
<evidence type="ECO:0000256" key="2">
    <source>
        <dbReference type="ARBA" id="ARBA00022692"/>
    </source>
</evidence>
<dbReference type="RefSeq" id="WP_382164849.1">
    <property type="nucleotide sequence ID" value="NZ_JBHTBR010000002.1"/>
</dbReference>
<keyword evidence="2 5" id="KW-0812">Transmembrane</keyword>
<reference evidence="7" key="1">
    <citation type="journal article" date="2019" name="Int. J. Syst. Evol. Microbiol.">
        <title>The Global Catalogue of Microorganisms (GCM) 10K type strain sequencing project: providing services to taxonomists for standard genome sequencing and annotation.</title>
        <authorList>
            <consortium name="The Broad Institute Genomics Platform"/>
            <consortium name="The Broad Institute Genome Sequencing Center for Infectious Disease"/>
            <person name="Wu L."/>
            <person name="Ma J."/>
        </authorList>
    </citation>
    <scope>NUCLEOTIDE SEQUENCE [LARGE SCALE GENOMIC DNA]</scope>
    <source>
        <strain evidence="7">CCUG 51308</strain>
    </source>
</reference>
<evidence type="ECO:0000256" key="5">
    <source>
        <dbReference type="SAM" id="Phobius"/>
    </source>
</evidence>
<name>A0ABW2IGL5_9PROT</name>
<evidence type="ECO:0000256" key="1">
    <source>
        <dbReference type="ARBA" id="ARBA00004141"/>
    </source>
</evidence>
<keyword evidence="3 5" id="KW-1133">Transmembrane helix</keyword>
<sequence length="179" mass="19118">MEEFAGSQITAFDIVVVAVIFISAVMSLSRGLVREASSILSFVAGGAAAILLVRFFGESARNMLPESWPPLAADAVLIVGGFLTVYIIAGWLGSQLARFIHTSPQIGSLDRIAGAVFGAARGMLAIMLFVLLMHMMIPKDNTPAFIANSKLYPYADNAATWFSDNFPGFVQQAKDAADL</sequence>
<dbReference type="PANTHER" id="PTHR36926:SF1">
    <property type="entry name" value="COLICIN V PRODUCTION PROTEIN"/>
    <property type="match status" value="1"/>
</dbReference>
<feature type="transmembrane region" description="Helical" evidence="5">
    <location>
        <begin position="112"/>
        <end position="132"/>
    </location>
</feature>
<proteinExistence type="predicted"/>
<feature type="transmembrane region" description="Helical" evidence="5">
    <location>
        <begin position="68"/>
        <end position="92"/>
    </location>
</feature>
<dbReference type="Proteomes" id="UP001596492">
    <property type="component" value="Unassembled WGS sequence"/>
</dbReference>
<evidence type="ECO:0000256" key="4">
    <source>
        <dbReference type="ARBA" id="ARBA00023136"/>
    </source>
</evidence>
<protein>
    <submittedName>
        <fullName evidence="6">CvpA family protein</fullName>
    </submittedName>
</protein>